<dbReference type="Proteomes" id="UP000037755">
    <property type="component" value="Unassembled WGS sequence"/>
</dbReference>
<keyword evidence="2" id="KW-1185">Reference proteome</keyword>
<protein>
    <submittedName>
        <fullName evidence="1">Uncharacterized protein</fullName>
    </submittedName>
</protein>
<dbReference type="AlphaFoldDB" id="A0A0M8MHE0"/>
<sequence length="62" mass="7416">MHKFNNDTFCIKIETFPYSPQHTKLATFENVIVVKISGLNFTFYKKDYNKVFHCQFVFCKLT</sequence>
<proteinExistence type="predicted"/>
<reference evidence="1 2" key="1">
    <citation type="submission" date="2015-08" db="EMBL/GenBank/DDBJ databases">
        <title>Whole genome sequence of Flavobacterium akiainvivens IK-1T, from decaying Wikstroemia oahuensis, an endemic Hawaiian shrub.</title>
        <authorList>
            <person name="Wan X."/>
            <person name="Hou S."/>
            <person name="Saito J."/>
            <person name="Donachie S."/>
        </authorList>
    </citation>
    <scope>NUCLEOTIDE SEQUENCE [LARGE SCALE GENOMIC DNA]</scope>
    <source>
        <strain evidence="1 2">IK-1</strain>
    </source>
</reference>
<evidence type="ECO:0000313" key="2">
    <source>
        <dbReference type="Proteomes" id="UP000037755"/>
    </source>
</evidence>
<dbReference type="PATRIC" id="fig|1202724.3.peg.1473"/>
<evidence type="ECO:0000313" key="1">
    <source>
        <dbReference type="EMBL" id="KOS05827.1"/>
    </source>
</evidence>
<accession>A0A0M8MHE0</accession>
<dbReference type="STRING" id="1202724.AM493_07085"/>
<organism evidence="1 2">
    <name type="scientific">Flavobacterium akiainvivens</name>
    <dbReference type="NCBI Taxonomy" id="1202724"/>
    <lineage>
        <taxon>Bacteria</taxon>
        <taxon>Pseudomonadati</taxon>
        <taxon>Bacteroidota</taxon>
        <taxon>Flavobacteriia</taxon>
        <taxon>Flavobacteriales</taxon>
        <taxon>Flavobacteriaceae</taxon>
        <taxon>Flavobacterium</taxon>
    </lineage>
</organism>
<gene>
    <name evidence="1" type="ORF">AM493_07085</name>
</gene>
<dbReference type="EMBL" id="LIYD01000005">
    <property type="protein sequence ID" value="KOS05827.1"/>
    <property type="molecule type" value="Genomic_DNA"/>
</dbReference>
<comment type="caution">
    <text evidence="1">The sequence shown here is derived from an EMBL/GenBank/DDBJ whole genome shotgun (WGS) entry which is preliminary data.</text>
</comment>
<name>A0A0M8MHE0_9FLAO</name>